<feature type="domain" description="C2" evidence="12">
    <location>
        <begin position="1"/>
        <end position="104"/>
    </location>
</feature>
<dbReference type="InterPro" id="IPR055072">
    <property type="entry name" value="Ferlin_DSRM"/>
</dbReference>
<dbReference type="SMART" id="SM01201">
    <property type="entry name" value="FerB"/>
    <property type="match status" value="1"/>
</dbReference>
<evidence type="ECO:0000313" key="13">
    <source>
        <dbReference type="Proteomes" id="UP000694843"/>
    </source>
</evidence>
<evidence type="ECO:0000256" key="6">
    <source>
        <dbReference type="ARBA" id="ARBA00022837"/>
    </source>
</evidence>
<evidence type="ECO:0000256" key="9">
    <source>
        <dbReference type="ARBA" id="ARBA00023136"/>
    </source>
</evidence>
<evidence type="ECO:0000256" key="11">
    <source>
        <dbReference type="SAM" id="Phobius"/>
    </source>
</evidence>
<dbReference type="InterPro" id="IPR012968">
    <property type="entry name" value="FerIin_dom"/>
</dbReference>
<dbReference type="Pfam" id="PF00168">
    <property type="entry name" value="C2"/>
    <property type="match status" value="5"/>
</dbReference>
<dbReference type="CDD" id="cd04018">
    <property type="entry name" value="C2C_Ferlin"/>
    <property type="match status" value="1"/>
</dbReference>
<dbReference type="InterPro" id="IPR012561">
    <property type="entry name" value="Ferlin_B-domain"/>
</dbReference>
<dbReference type="InterPro" id="IPR032362">
    <property type="entry name" value="Ferlin_C"/>
</dbReference>
<dbReference type="GO" id="GO:0030659">
    <property type="term" value="C:cytoplasmic vesicle membrane"/>
    <property type="evidence" value="ECO:0007669"/>
    <property type="project" value="UniProtKB-SubCell"/>
</dbReference>
<dbReference type="OrthoDB" id="10059618at2759"/>
<dbReference type="Pfam" id="PF16165">
    <property type="entry name" value="Ferlin_C"/>
    <property type="match status" value="1"/>
</dbReference>
<evidence type="ECO:0000259" key="12">
    <source>
        <dbReference type="PROSITE" id="PS50004"/>
    </source>
</evidence>
<keyword evidence="3 11" id="KW-0812">Transmembrane</keyword>
<evidence type="ECO:0000256" key="2">
    <source>
        <dbReference type="ARBA" id="ARBA00004483"/>
    </source>
</evidence>
<dbReference type="GeneID" id="108666080"/>
<keyword evidence="13" id="KW-1185">Reference proteome</keyword>
<dbReference type="InterPro" id="IPR037724">
    <property type="entry name" value="C2E_Ferlin"/>
</dbReference>
<keyword evidence="6" id="KW-0106">Calcium</keyword>
<dbReference type="Pfam" id="PF08151">
    <property type="entry name" value="FerI"/>
    <property type="match status" value="1"/>
</dbReference>
<dbReference type="GO" id="GO:0005886">
    <property type="term" value="C:plasma membrane"/>
    <property type="evidence" value="ECO:0007669"/>
    <property type="project" value="UniProtKB-SubCell"/>
</dbReference>
<accession>A0A979FSI8</accession>
<dbReference type="CDD" id="cd04037">
    <property type="entry name" value="C2E_Ferlin"/>
    <property type="match status" value="1"/>
</dbReference>
<evidence type="ECO:0000256" key="4">
    <source>
        <dbReference type="ARBA" id="ARBA00022723"/>
    </source>
</evidence>
<dbReference type="InterPro" id="IPR037722">
    <property type="entry name" value="C2C_Ferlin"/>
</dbReference>
<dbReference type="Gene3D" id="2.60.40.150">
    <property type="entry name" value="C2 domain"/>
    <property type="match status" value="5"/>
</dbReference>
<evidence type="ECO:0000256" key="8">
    <source>
        <dbReference type="ARBA" id="ARBA00022989"/>
    </source>
</evidence>
<feature type="domain" description="C2" evidence="12">
    <location>
        <begin position="1061"/>
        <end position="1200"/>
    </location>
</feature>
<dbReference type="SMART" id="SM00693">
    <property type="entry name" value="DysFN"/>
    <property type="match status" value="2"/>
</dbReference>
<sequence>MSLKLTIKNATNLVNHESLGGLSDPYVTVSFQGVKKKTSVQKSTLTPEWNEELEWDVSEKPPRPDETMEVEVKDYERLGWNKLMGKASLPLRNLLQVPGASGTLELQQPLLDAGDLPTPGLLNMAVCYTPAVAGDVPPTAAASPPTTSPASPHQVTAGGAPPLQKGSSDAGKPTALANVPTKFQVLSVPSGAVCTVRCCLYRQVLSIPSGAVCTVRCCLYRQVLGAVCTVRVLKGSQAPWFNQLFFFTAECLPSELLESFLEFKVTGGMWRHCELGLVYGQPEHALVNRWLVLTHPEEETPTVQGYLRVSVAVLGPGQSCPPMPVTQSDADDVEGNLLWAAGVHLQPAALSLAVYCAHDLPRMDSGTMQTLKEVLGIGKASKELVDPYLVAGYAGREVQTKVLYCNDSPEFRQTLSLGFLFPSMCNTLRLTLMDWDRVGDDDVIGTAVIPVNAISASGEDGYLPTFGPSYVNFYGAQREWEVWESSQDSARNKGTLEGVSFRGRVLVSLHTSVGAYPSSPLTNMSLEDFHKVRHHRATRQFSLLAHLTHVSLLTEASKPLQVEVSIGHFGNKLENSQLPSPSTTHPANPVFDGCNLRLRQALEEDLQSLQQQMRCNRNRDNKLVAVLLKESLQRAITFCRAPLPLPDPLRNSDTSLDVHMRLRRERQLAKLAASCEETLQRLLQREEAEAGHPRQEDKEMLLVRLTDESLNQGEVLEEEILEQSLQQLQDARDVLTLLAQEPQSSIPDVFMWLVSGTKRLAYVRVPARDVLHSREPSSAGRRSGAFYCYPVTCPSTGQTAGLVRASLWLGRTEEVQDWWNQRPDLQLTVYAETYENQVTSVGSGKWTSKGPLMNRPPFSDADGLVALQKNSISCPEGWHFQGDWFIAPDPSIKFNLDAGHAVFSEEVFEQQVRVPAGGWVDAPTHWADARGDPSTPRDDIQCPSGWTWRDLWTTDVQRAVDCEGWEYTVQKGVVGWCPQQKMYHVLRRRRWYRERHRTGNVEKPAEGSVEGWEYSSLFGRRFHQRERRVDVVRRRRWRRKVVPSSPAAVIHVPRLLVKSESDGAPQLQACPRQYVVSSQHQLYQLRAHLYQARDLAAGDKTGLSDPFAVVSFCDGTQQTERASATLCPTWDETLIFDKVPIAGHLLRKDLQGVPGRPPAVVVHVFDWDARGAPEALGVAVCEPTVQDPQCGYTPTPLRWHPLVPHAAHKGDGEGQGQLLASFELLLGGLDDAPPTRGNVYMVPFEVRPRLQKTRIEVLCWGVRNMTTFELQAVTRPSVEFECGGQRVTSGVMTNLRTNPNFDSPHLCFDVELPREEVYMPPLTLRVLDHRSFGSKPVVATAVVADLSRYAVHPPARREKWASVVRTADTDLALRKSPGADDDLPPLTLSRQQRGFEVCAPYSCYSSCSIQLLQQLLLTVATTAAPYSCSLQLLHTAAPYSCSIQLLLTAAPYSCYNSCYNSCSSQLLQQLLLTAATTAATTAAPCSCSLQLLLTAAPYSCSLQLLQQLLQQLLLTAAPYSCSLQLLLTAAPYSCSLQLLLTAAPYSCSLQLLLTAAPYSSTEGSIHRYEMLEVLNGELEKDPRFSGLTDLISTIPLTRGKGKDALQVGEFKGTFRIYPLGTGSGSPEPPKLLSSFPSPSPRDVTARVYVVLAKDLAPKDAAGTSDPYVVVKLGKQTRSSVKDYRPNTLCPIFGEVFEVSGCLPVNKDLLVQVWDKDLTSADDLIGETSIDLENRYLTRHRATLGLARQYHVSGSNRWRDPQLPSVILTEFAGLEHLHLQEQLDPPAVTLGDTTYTLDDFEPQDVALPSTVGCARERLALHVLHAAFHLVPEHVETRTLHHPSRPGLPQGQILLWVDLFPSASHIPPPVDITPRQPHKYEVRVVIYNVHDVPLQETNIVGEQMSDVYVKGWLQGTEHVLKTDIHYRCLDGEANFNWRFVLPLEYLEAEECLVLKRKSHFLALDETEERRPPQLTLQLWDSDLILRDDYLSEMTLNLCRLPKPYRNLADVRLRPDVDIPASSSDGLSTTILMAPADEAPPLVNLFQVKRVFGYFPFTRNVDGKAQIAGCLEAEIEVLSEEEAKLRPAGLGRADPNINPELPEPNRPSTSFFWLSSPWKSFKFVVWKKHKWHFISFLVIFFLFLFAFLMIYSLPAATIDYMFS</sequence>
<dbReference type="InterPro" id="IPR037721">
    <property type="entry name" value="Ferlin"/>
</dbReference>
<organism evidence="13 14">
    <name type="scientific">Hyalella azteca</name>
    <name type="common">Amphipod</name>
    <dbReference type="NCBI Taxonomy" id="294128"/>
    <lineage>
        <taxon>Eukaryota</taxon>
        <taxon>Metazoa</taxon>
        <taxon>Ecdysozoa</taxon>
        <taxon>Arthropoda</taxon>
        <taxon>Crustacea</taxon>
        <taxon>Multicrustacea</taxon>
        <taxon>Malacostraca</taxon>
        <taxon>Eumalacostraca</taxon>
        <taxon>Peracarida</taxon>
        <taxon>Amphipoda</taxon>
        <taxon>Senticaudata</taxon>
        <taxon>Talitrida</taxon>
        <taxon>Talitroidea</taxon>
        <taxon>Hyalellidae</taxon>
        <taxon>Hyalella</taxon>
    </lineage>
</organism>
<dbReference type="InterPro" id="IPR037723">
    <property type="entry name" value="C2D_Ferlin"/>
</dbReference>
<dbReference type="PANTHER" id="PTHR12546">
    <property type="entry name" value="FER-1-LIKE"/>
    <property type="match status" value="1"/>
</dbReference>
<dbReference type="Pfam" id="PF22901">
    <property type="entry name" value="dsrm_Ferlin"/>
    <property type="match status" value="1"/>
</dbReference>
<feature type="region of interest" description="Disordered" evidence="10">
    <location>
        <begin position="138"/>
        <end position="171"/>
    </location>
</feature>
<keyword evidence="8 11" id="KW-1133">Transmembrane helix</keyword>
<protein>
    <submittedName>
        <fullName evidence="14">Myoferlin</fullName>
    </submittedName>
</protein>
<dbReference type="GO" id="GO:0007009">
    <property type="term" value="P:plasma membrane organization"/>
    <property type="evidence" value="ECO:0007669"/>
    <property type="project" value="TreeGrafter"/>
</dbReference>
<gene>
    <name evidence="14" type="primary">LOC108666080</name>
</gene>
<dbReference type="InterPro" id="IPR037725">
    <property type="entry name" value="C2F_Ferlin"/>
</dbReference>
<dbReference type="PROSITE" id="PS50004">
    <property type="entry name" value="C2"/>
    <property type="match status" value="6"/>
</dbReference>
<name>A0A979FSI8_HYAAZ</name>
<keyword evidence="9 11" id="KW-0472">Membrane</keyword>
<dbReference type="GO" id="GO:0046872">
    <property type="term" value="F:metal ion binding"/>
    <property type="evidence" value="ECO:0007669"/>
    <property type="project" value="UniProtKB-KW"/>
</dbReference>
<dbReference type="PANTHER" id="PTHR12546:SF33">
    <property type="entry name" value="SPERM VESICLE FUSION PROTEIN FER-1"/>
    <property type="match status" value="1"/>
</dbReference>
<feature type="domain" description="C2" evidence="12">
    <location>
        <begin position="329"/>
        <end position="465"/>
    </location>
</feature>
<dbReference type="KEGG" id="hazt:108666080"/>
<evidence type="ECO:0000256" key="7">
    <source>
        <dbReference type="ARBA" id="ARBA00022968"/>
    </source>
</evidence>
<evidence type="ECO:0000313" key="14">
    <source>
        <dbReference type="RefSeq" id="XP_047739406.1"/>
    </source>
</evidence>
<dbReference type="SMART" id="SM00239">
    <property type="entry name" value="C2"/>
    <property type="match status" value="6"/>
</dbReference>
<dbReference type="InterPro" id="IPR006614">
    <property type="entry name" value="Peroxin/Ferlin"/>
</dbReference>
<reference evidence="14" key="1">
    <citation type="submission" date="2025-08" db="UniProtKB">
        <authorList>
            <consortium name="RefSeq"/>
        </authorList>
    </citation>
    <scope>IDENTIFICATION</scope>
    <source>
        <tissue evidence="14">Whole organism</tissue>
    </source>
</reference>
<evidence type="ECO:0000256" key="3">
    <source>
        <dbReference type="ARBA" id="ARBA00022692"/>
    </source>
</evidence>
<evidence type="ECO:0000256" key="5">
    <source>
        <dbReference type="ARBA" id="ARBA00022737"/>
    </source>
</evidence>
<evidence type="ECO:0000256" key="10">
    <source>
        <dbReference type="SAM" id="MobiDB-lite"/>
    </source>
</evidence>
<keyword evidence="5" id="KW-0677">Repeat</keyword>
<dbReference type="CDD" id="cd04017">
    <property type="entry name" value="C2D_Ferlin"/>
    <property type="match status" value="1"/>
</dbReference>
<feature type="compositionally biased region" description="Low complexity" evidence="10">
    <location>
        <begin position="138"/>
        <end position="152"/>
    </location>
</feature>
<feature type="domain" description="C2" evidence="12">
    <location>
        <begin position="1860"/>
        <end position="2009"/>
    </location>
</feature>
<keyword evidence="4" id="KW-0479">Metal-binding</keyword>
<dbReference type="InterPro" id="IPR035892">
    <property type="entry name" value="C2_domain_sf"/>
</dbReference>
<dbReference type="Pfam" id="PF08150">
    <property type="entry name" value="FerB"/>
    <property type="match status" value="1"/>
</dbReference>
<dbReference type="CDD" id="cd08374">
    <property type="entry name" value="C2F_Ferlin"/>
    <property type="match status" value="1"/>
</dbReference>
<proteinExistence type="predicted"/>
<dbReference type="SUPFAM" id="SSF49562">
    <property type="entry name" value="C2 domain (Calcium/lipid-binding domain, CaLB)"/>
    <property type="match status" value="6"/>
</dbReference>
<feature type="domain" description="C2" evidence="12">
    <location>
        <begin position="1626"/>
        <end position="1744"/>
    </location>
</feature>
<dbReference type="Proteomes" id="UP000694843">
    <property type="component" value="Unplaced"/>
</dbReference>
<feature type="transmembrane region" description="Helical" evidence="11">
    <location>
        <begin position="2128"/>
        <end position="2150"/>
    </location>
</feature>
<dbReference type="SMART" id="SM00694">
    <property type="entry name" value="DysFC"/>
    <property type="match status" value="2"/>
</dbReference>
<evidence type="ECO:0000256" key="1">
    <source>
        <dbReference type="ARBA" id="ARBA00004401"/>
    </source>
</evidence>
<comment type="subcellular location">
    <subcellularLocation>
        <location evidence="1">Cell membrane</location>
        <topology evidence="1">Single-pass type II membrane protein</topology>
    </subcellularLocation>
    <subcellularLocation>
        <location evidence="2">Cytoplasmic vesicle membrane</location>
        <topology evidence="2">Single-pass type II membrane protein</topology>
    </subcellularLocation>
</comment>
<keyword evidence="7" id="KW-0735">Signal-anchor</keyword>
<dbReference type="OMA" id="TCLEFRV"/>
<dbReference type="RefSeq" id="XP_047739406.1">
    <property type="nucleotide sequence ID" value="XM_047883450.1"/>
</dbReference>
<feature type="domain" description="C2" evidence="12">
    <location>
        <begin position="1235"/>
        <end position="1361"/>
    </location>
</feature>
<dbReference type="InterPro" id="IPR000008">
    <property type="entry name" value="C2_dom"/>
</dbReference>
<dbReference type="SMART" id="SM01202">
    <property type="entry name" value="FerI"/>
    <property type="match status" value="1"/>
</dbReference>